<name>A0AAV7LKN8_PLEWA</name>
<comment type="caution">
    <text evidence="1">The sequence shown here is derived from an EMBL/GenBank/DDBJ whole genome shotgun (WGS) entry which is preliminary data.</text>
</comment>
<accession>A0AAV7LKN8</accession>
<keyword evidence="2" id="KW-1185">Reference proteome</keyword>
<evidence type="ECO:0000313" key="1">
    <source>
        <dbReference type="EMBL" id="KAJ1091079.1"/>
    </source>
</evidence>
<reference evidence="1" key="1">
    <citation type="journal article" date="2022" name="bioRxiv">
        <title>Sequencing and chromosome-scale assembly of the giantPleurodeles waltlgenome.</title>
        <authorList>
            <person name="Brown T."/>
            <person name="Elewa A."/>
            <person name="Iarovenko S."/>
            <person name="Subramanian E."/>
            <person name="Araus A.J."/>
            <person name="Petzold A."/>
            <person name="Susuki M."/>
            <person name="Suzuki K.-i.T."/>
            <person name="Hayashi T."/>
            <person name="Toyoda A."/>
            <person name="Oliveira C."/>
            <person name="Osipova E."/>
            <person name="Leigh N.D."/>
            <person name="Simon A."/>
            <person name="Yun M.H."/>
        </authorList>
    </citation>
    <scope>NUCLEOTIDE SEQUENCE</scope>
    <source>
        <strain evidence="1">20211129_DDA</strain>
        <tissue evidence="1">Liver</tissue>
    </source>
</reference>
<protein>
    <submittedName>
        <fullName evidence="1">Uncharacterized protein</fullName>
    </submittedName>
</protein>
<evidence type="ECO:0000313" key="2">
    <source>
        <dbReference type="Proteomes" id="UP001066276"/>
    </source>
</evidence>
<dbReference type="EMBL" id="JANPWB010000015">
    <property type="protein sequence ID" value="KAJ1091079.1"/>
    <property type="molecule type" value="Genomic_DNA"/>
</dbReference>
<dbReference type="AlphaFoldDB" id="A0AAV7LKN8"/>
<organism evidence="1 2">
    <name type="scientific">Pleurodeles waltl</name>
    <name type="common">Iberian ribbed newt</name>
    <dbReference type="NCBI Taxonomy" id="8319"/>
    <lineage>
        <taxon>Eukaryota</taxon>
        <taxon>Metazoa</taxon>
        <taxon>Chordata</taxon>
        <taxon>Craniata</taxon>
        <taxon>Vertebrata</taxon>
        <taxon>Euteleostomi</taxon>
        <taxon>Amphibia</taxon>
        <taxon>Batrachia</taxon>
        <taxon>Caudata</taxon>
        <taxon>Salamandroidea</taxon>
        <taxon>Salamandridae</taxon>
        <taxon>Pleurodelinae</taxon>
        <taxon>Pleurodeles</taxon>
    </lineage>
</organism>
<gene>
    <name evidence="1" type="ORF">NDU88_004207</name>
</gene>
<dbReference type="Proteomes" id="UP001066276">
    <property type="component" value="Chromosome 11"/>
</dbReference>
<sequence>MCSSLVCFLTRNVRGLNDSRKLRKVVAYLKTSVWNMLPALMIRLTWVGKQPRVRWETLTLPYDMGGSHTLDLEAYFHAVRCGFAYCWVHGLGNLPHLRLE</sequence>
<proteinExistence type="predicted"/>